<evidence type="ECO:0000313" key="2">
    <source>
        <dbReference type="Proteomes" id="UP000198802"/>
    </source>
</evidence>
<organism evidence="1 2">
    <name type="scientific">Parafrankia irregularis</name>
    <dbReference type="NCBI Taxonomy" id="795642"/>
    <lineage>
        <taxon>Bacteria</taxon>
        <taxon>Bacillati</taxon>
        <taxon>Actinomycetota</taxon>
        <taxon>Actinomycetes</taxon>
        <taxon>Frankiales</taxon>
        <taxon>Frankiaceae</taxon>
        <taxon>Parafrankia</taxon>
    </lineage>
</organism>
<name>A0A0S4QH36_9ACTN</name>
<dbReference type="InterPro" id="IPR036388">
    <property type="entry name" value="WH-like_DNA-bd_sf"/>
</dbReference>
<dbReference type="SUPFAM" id="SSF46689">
    <property type="entry name" value="Homeodomain-like"/>
    <property type="match status" value="1"/>
</dbReference>
<dbReference type="Pfam" id="PF01527">
    <property type="entry name" value="HTH_Tnp_1"/>
    <property type="match status" value="1"/>
</dbReference>
<proteinExistence type="predicted"/>
<dbReference type="InterPro" id="IPR009057">
    <property type="entry name" value="Homeodomain-like_sf"/>
</dbReference>
<dbReference type="GO" id="GO:0006313">
    <property type="term" value="P:DNA transposition"/>
    <property type="evidence" value="ECO:0007669"/>
    <property type="project" value="InterPro"/>
</dbReference>
<dbReference type="Gene3D" id="1.10.10.10">
    <property type="entry name" value="Winged helix-like DNA-binding domain superfamily/Winged helix DNA-binding domain"/>
    <property type="match status" value="1"/>
</dbReference>
<gene>
    <name evidence="1" type="ORF">Ga0074812_101459</name>
</gene>
<dbReference type="Proteomes" id="UP000198802">
    <property type="component" value="Unassembled WGS sequence"/>
</dbReference>
<dbReference type="InterPro" id="IPR002514">
    <property type="entry name" value="Transposase_8"/>
</dbReference>
<dbReference type="GO" id="GO:0003677">
    <property type="term" value="F:DNA binding"/>
    <property type="evidence" value="ECO:0007669"/>
    <property type="project" value="InterPro"/>
</dbReference>
<dbReference type="EMBL" id="FAOZ01000001">
    <property type="protein sequence ID" value="CUU53958.1"/>
    <property type="molecule type" value="Genomic_DNA"/>
</dbReference>
<evidence type="ECO:0000313" key="1">
    <source>
        <dbReference type="EMBL" id="CUU53958.1"/>
    </source>
</evidence>
<reference evidence="2" key="1">
    <citation type="submission" date="2015-11" db="EMBL/GenBank/DDBJ databases">
        <authorList>
            <person name="Varghese N."/>
        </authorList>
    </citation>
    <scope>NUCLEOTIDE SEQUENCE [LARGE SCALE GENOMIC DNA]</scope>
    <source>
        <strain evidence="2">DSM 45899</strain>
    </source>
</reference>
<dbReference type="GO" id="GO:0004803">
    <property type="term" value="F:transposase activity"/>
    <property type="evidence" value="ECO:0007669"/>
    <property type="project" value="InterPro"/>
</dbReference>
<accession>A0A0S4QH36</accession>
<protein>
    <submittedName>
        <fullName evidence="1">Transposase</fullName>
    </submittedName>
</protein>
<keyword evidence="2" id="KW-1185">Reference proteome</keyword>
<dbReference type="AlphaFoldDB" id="A0A0S4QH36"/>
<sequence length="161" mass="17401">MARPTRYSPQIRALAVARVARIRPGQRSGWQAIKIVAAELGVSAETLRGWVRQAELVRSQDPRRDHVDLTELRRLREENASLRQALDLTLREADAVAVPHQVGSGADGTEGADVSPILRPVLQEAEPVLGDADRQPLAPGEGDRVGFDAVAEDDQAFGLGA</sequence>